<dbReference type="Gene3D" id="2.30.280.10">
    <property type="entry name" value="SRA-YDG"/>
    <property type="match status" value="1"/>
</dbReference>
<dbReference type="EMBL" id="OZ023707">
    <property type="protein sequence ID" value="CAK9878699.1"/>
    <property type="molecule type" value="Genomic_DNA"/>
</dbReference>
<evidence type="ECO:0000259" key="5">
    <source>
        <dbReference type="PROSITE" id="PS51015"/>
    </source>
</evidence>
<feature type="region of interest" description="Disordered" evidence="4">
    <location>
        <begin position="752"/>
        <end position="799"/>
    </location>
</feature>
<dbReference type="PROSITE" id="PS51015">
    <property type="entry name" value="YDG"/>
    <property type="match status" value="1"/>
</dbReference>
<dbReference type="Proteomes" id="UP001497522">
    <property type="component" value="Chromosome 6"/>
</dbReference>
<dbReference type="InterPro" id="IPR003105">
    <property type="entry name" value="SRA_YDG"/>
</dbReference>
<organism evidence="6 7">
    <name type="scientific">Sphagnum jensenii</name>
    <dbReference type="NCBI Taxonomy" id="128206"/>
    <lineage>
        <taxon>Eukaryota</taxon>
        <taxon>Viridiplantae</taxon>
        <taxon>Streptophyta</taxon>
        <taxon>Embryophyta</taxon>
        <taxon>Bryophyta</taxon>
        <taxon>Sphagnophytina</taxon>
        <taxon>Sphagnopsida</taxon>
        <taxon>Sphagnales</taxon>
        <taxon>Sphagnaceae</taxon>
        <taxon>Sphagnum</taxon>
    </lineage>
</organism>
<dbReference type="SMART" id="SM00466">
    <property type="entry name" value="SRA"/>
    <property type="match status" value="1"/>
</dbReference>
<dbReference type="InterPro" id="IPR015947">
    <property type="entry name" value="PUA-like_sf"/>
</dbReference>
<sequence>MASSQLWSAALNSSVVAASPSPLSPLPPDHHIAAYGRLQQQQQQEEAEEMYQEEEEECVITHIVHGSDAQEPEANFLLCQNCEQEEEEQQQQENYHERMSFPQTFLVLQDVKEKKNVGVVVDLEMEKEEEEEEQACVYMVVDYGLHEVEEDCVRFPELESRLVGCKQQQQQQQQQQGYCEEEQEEMASVVLDQEKGRWLLQPKKNCDADAQFAEVAELKPFLQAYMAANSGGLYSGDVEDDVYNHPSQQQQIINNADATAAAAPQERSSSAMELEEDVSLYAQLGMRDGIAIGFEDEAGRHQRGDHARASQEEAEQQEQETCLSVVVQQQQQPSTALSVFHEIVGTTLALEEHSQQIAFSVTPLSTRPPPSSSSSSAASLEVVEVGKELALREPSWGGENPCLLTASAMFTGWQNLERIGSSSEPLKQITDGSSSGGRGEEDYEWGHFDPSDWVPFSSSQSKNSPPLLLCGKKGSVPIPYNCKPLKSRMPAQLVNQGRETWKDLTLSGEQSEDAARQNVIRALYKFEELRQSFIEVEEARAAKGKAEGQAVRLRPDLRASVQMRIDGLRVNTNSIIGSVPGVHVGDHFWYRIEMVIVGLHQQLEAGIAFIGKSKSSSGMSFATSIVIKHNGNPYLDDEENGNIITYTGQGGLSHRSPTAHSVADQVLTRGNEALKNSFEHSKPIRVIRGHKDKKSPTTESYTYLGLYKALAMRYEPGVGGNLVYKFDLQRLEGQQMLPAPIVSQSLHESASIKGGPSSFKGKGSPFLEPQSHDSASFKGKDSPSFKGKGANLQSGGSNVDKLSEGTLKWSKSQDVTNTAEVVHLKQKLHICIFDLVKNDGCKSPPLALTLVLLCVQKDSVC</sequence>
<feature type="domain" description="YDG" evidence="5">
    <location>
        <begin position="577"/>
        <end position="730"/>
    </location>
</feature>
<dbReference type="InterPro" id="IPR051357">
    <property type="entry name" value="H3K9_HMTase_SUVAR3-9"/>
</dbReference>
<dbReference type="PANTHER" id="PTHR45660:SF13">
    <property type="entry name" value="HISTONE-LYSINE N-METHYLTRANSFERASE SETMAR"/>
    <property type="match status" value="1"/>
</dbReference>
<evidence type="ECO:0000256" key="1">
    <source>
        <dbReference type="ARBA" id="ARBA00004286"/>
    </source>
</evidence>
<evidence type="ECO:0000313" key="6">
    <source>
        <dbReference type="EMBL" id="CAK9878699.1"/>
    </source>
</evidence>
<name>A0ABP1BRM1_9BRYO</name>
<comment type="subcellular location">
    <subcellularLocation>
        <location evidence="1">Chromosome</location>
    </subcellularLocation>
    <subcellularLocation>
        <location evidence="3">Nucleus</location>
    </subcellularLocation>
</comment>
<protein>
    <recommendedName>
        <fullName evidence="5">YDG domain-containing protein</fullName>
    </recommendedName>
</protein>
<dbReference type="PANTHER" id="PTHR45660">
    <property type="entry name" value="HISTONE-LYSINE N-METHYLTRANSFERASE SETMAR"/>
    <property type="match status" value="1"/>
</dbReference>
<dbReference type="InterPro" id="IPR036987">
    <property type="entry name" value="SRA-YDG_sf"/>
</dbReference>
<feature type="region of interest" description="Disordered" evidence="4">
    <location>
        <begin position="421"/>
        <end position="444"/>
    </location>
</feature>
<feature type="compositionally biased region" description="Low complexity" evidence="4">
    <location>
        <begin position="753"/>
        <end position="766"/>
    </location>
</feature>
<accession>A0ABP1BRM1</accession>
<evidence type="ECO:0000256" key="2">
    <source>
        <dbReference type="ARBA" id="ARBA00023242"/>
    </source>
</evidence>
<proteinExistence type="predicted"/>
<evidence type="ECO:0000313" key="7">
    <source>
        <dbReference type="Proteomes" id="UP001497522"/>
    </source>
</evidence>
<gene>
    <name evidence="6" type="ORF">CSSPJE1EN2_LOCUS20485</name>
</gene>
<keyword evidence="7" id="KW-1185">Reference proteome</keyword>
<dbReference type="SUPFAM" id="SSF88697">
    <property type="entry name" value="PUA domain-like"/>
    <property type="match status" value="1"/>
</dbReference>
<evidence type="ECO:0000256" key="4">
    <source>
        <dbReference type="SAM" id="MobiDB-lite"/>
    </source>
</evidence>
<keyword evidence="2 3" id="KW-0539">Nucleus</keyword>
<reference evidence="6" key="1">
    <citation type="submission" date="2024-03" db="EMBL/GenBank/DDBJ databases">
        <authorList>
            <consortium name="ELIXIR-Norway"/>
            <consortium name="Elixir Norway"/>
        </authorList>
    </citation>
    <scope>NUCLEOTIDE SEQUENCE</scope>
</reference>
<evidence type="ECO:0000256" key="3">
    <source>
        <dbReference type="PROSITE-ProRule" id="PRU00358"/>
    </source>
</evidence>
<dbReference type="Pfam" id="PF02182">
    <property type="entry name" value="SAD_SRA"/>
    <property type="match status" value="1"/>
</dbReference>